<reference evidence="1" key="1">
    <citation type="submission" date="2023-03" db="EMBL/GenBank/DDBJ databases">
        <title>Massive genome expansion in bonnet fungi (Mycena s.s.) driven by repeated elements and novel gene families across ecological guilds.</title>
        <authorList>
            <consortium name="Lawrence Berkeley National Laboratory"/>
            <person name="Harder C.B."/>
            <person name="Miyauchi S."/>
            <person name="Viragh M."/>
            <person name="Kuo A."/>
            <person name="Thoen E."/>
            <person name="Andreopoulos B."/>
            <person name="Lu D."/>
            <person name="Skrede I."/>
            <person name="Drula E."/>
            <person name="Henrissat B."/>
            <person name="Morin E."/>
            <person name="Kohler A."/>
            <person name="Barry K."/>
            <person name="LaButti K."/>
            <person name="Morin E."/>
            <person name="Salamov A."/>
            <person name="Lipzen A."/>
            <person name="Mereny Z."/>
            <person name="Hegedus B."/>
            <person name="Baldrian P."/>
            <person name="Stursova M."/>
            <person name="Weitz H."/>
            <person name="Taylor A."/>
            <person name="Grigoriev I.V."/>
            <person name="Nagy L.G."/>
            <person name="Martin F."/>
            <person name="Kauserud H."/>
        </authorList>
    </citation>
    <scope>NUCLEOTIDE SEQUENCE</scope>
    <source>
        <strain evidence="1">CBHHK067</strain>
    </source>
</reference>
<sequence>MSSVEINISASNHARGKSDCMAKEIWAICNLNSSCTTSETDSGQRSLMTRPSGVHACVDYGQKESGIGRKCLLETENAKAGGSLVANVATKRSRVANSAMNSFNCMGYLKMHETRELGVMGITPALEQDEFLVVKPDTNDPFLSDPTCLCVTVSSIIPGRTELDVGGILPHGTIAGAGAGIKMDGGVGALIMSLGWGATFWLLGVLRSSLVCETVRFDFLHQG</sequence>
<dbReference type="Proteomes" id="UP001221757">
    <property type="component" value="Unassembled WGS sequence"/>
</dbReference>
<comment type="caution">
    <text evidence="1">The sequence shown here is derived from an EMBL/GenBank/DDBJ whole genome shotgun (WGS) entry which is preliminary data.</text>
</comment>
<accession>A0AAD7G670</accession>
<protein>
    <submittedName>
        <fullName evidence="1">Uncharacterized protein</fullName>
    </submittedName>
</protein>
<evidence type="ECO:0000313" key="1">
    <source>
        <dbReference type="EMBL" id="KAJ7659896.1"/>
    </source>
</evidence>
<gene>
    <name evidence="1" type="ORF">B0H17DRAFT_1145198</name>
</gene>
<name>A0AAD7G670_MYCRO</name>
<dbReference type="EMBL" id="JARKIE010000266">
    <property type="protein sequence ID" value="KAJ7659896.1"/>
    <property type="molecule type" value="Genomic_DNA"/>
</dbReference>
<proteinExistence type="predicted"/>
<dbReference type="AlphaFoldDB" id="A0AAD7G670"/>
<organism evidence="1 2">
    <name type="scientific">Mycena rosella</name>
    <name type="common">Pink bonnet</name>
    <name type="synonym">Agaricus rosellus</name>
    <dbReference type="NCBI Taxonomy" id="1033263"/>
    <lineage>
        <taxon>Eukaryota</taxon>
        <taxon>Fungi</taxon>
        <taxon>Dikarya</taxon>
        <taxon>Basidiomycota</taxon>
        <taxon>Agaricomycotina</taxon>
        <taxon>Agaricomycetes</taxon>
        <taxon>Agaricomycetidae</taxon>
        <taxon>Agaricales</taxon>
        <taxon>Marasmiineae</taxon>
        <taxon>Mycenaceae</taxon>
        <taxon>Mycena</taxon>
    </lineage>
</organism>
<keyword evidence="2" id="KW-1185">Reference proteome</keyword>
<evidence type="ECO:0000313" key="2">
    <source>
        <dbReference type="Proteomes" id="UP001221757"/>
    </source>
</evidence>